<proteinExistence type="predicted"/>
<organism evidence="2 3">
    <name type="scientific">Meloidogyne hapla</name>
    <name type="common">Root-knot nematode worm</name>
    <dbReference type="NCBI Taxonomy" id="6305"/>
    <lineage>
        <taxon>Eukaryota</taxon>
        <taxon>Metazoa</taxon>
        <taxon>Ecdysozoa</taxon>
        <taxon>Nematoda</taxon>
        <taxon>Chromadorea</taxon>
        <taxon>Rhabditida</taxon>
        <taxon>Tylenchina</taxon>
        <taxon>Tylenchomorpha</taxon>
        <taxon>Tylenchoidea</taxon>
        <taxon>Meloidogynidae</taxon>
        <taxon>Meloidogyninae</taxon>
        <taxon>Meloidogyne</taxon>
    </lineage>
</organism>
<name>A0A1I8C0G6_MELHA</name>
<dbReference type="Proteomes" id="UP000095281">
    <property type="component" value="Unplaced"/>
</dbReference>
<evidence type="ECO:0000313" key="2">
    <source>
        <dbReference type="Proteomes" id="UP000095281"/>
    </source>
</evidence>
<protein>
    <submittedName>
        <fullName evidence="3">Uncharacterized protein</fullName>
    </submittedName>
</protein>
<evidence type="ECO:0000256" key="1">
    <source>
        <dbReference type="SAM" id="SignalP"/>
    </source>
</evidence>
<keyword evidence="1" id="KW-0732">Signal</keyword>
<feature type="signal peptide" evidence="1">
    <location>
        <begin position="1"/>
        <end position="22"/>
    </location>
</feature>
<feature type="chain" id="PRO_5009316346" evidence="1">
    <location>
        <begin position="23"/>
        <end position="139"/>
    </location>
</feature>
<reference evidence="3" key="1">
    <citation type="submission" date="2016-11" db="UniProtKB">
        <authorList>
            <consortium name="WormBaseParasite"/>
        </authorList>
    </citation>
    <scope>IDENTIFICATION</scope>
</reference>
<dbReference type="AlphaFoldDB" id="A0A1I8C0G6"/>
<dbReference type="WBParaSite" id="MhA1_Contig88.frz3.gene45">
    <property type="protein sequence ID" value="MhA1_Contig88.frz3.gene45"/>
    <property type="gene ID" value="MhA1_Contig88.frz3.gene45"/>
</dbReference>
<evidence type="ECO:0000313" key="3">
    <source>
        <dbReference type="WBParaSite" id="MhA1_Contig88.frz3.gene45"/>
    </source>
</evidence>
<accession>A0A1I8C0G6</accession>
<keyword evidence="2" id="KW-1185">Reference proteome</keyword>
<sequence>MQSKITFFTLFIPFLFFPHVYLNIRSEQNILAIPNKYGKIKLIEIEFSEEEDGEKVKIEIEIGEEMKDIIIFISNPHCYFNENELYDTKDFEIVEGKMRMTVEEENFGGYRGLRNICLFKSENEEGIASWAINTSYESS</sequence>